<dbReference type="SUPFAM" id="SSF54928">
    <property type="entry name" value="RNA-binding domain, RBD"/>
    <property type="match status" value="1"/>
</dbReference>
<gene>
    <name evidence="2" type="ORF">SNAT2548_LOCUS21497</name>
</gene>
<feature type="compositionally biased region" description="Basic and acidic residues" evidence="1">
    <location>
        <begin position="123"/>
        <end position="138"/>
    </location>
</feature>
<reference evidence="2" key="1">
    <citation type="submission" date="2021-02" db="EMBL/GenBank/DDBJ databases">
        <authorList>
            <person name="Dougan E. K."/>
            <person name="Rhodes N."/>
            <person name="Thang M."/>
            <person name="Chan C."/>
        </authorList>
    </citation>
    <scope>NUCLEOTIDE SEQUENCE</scope>
</reference>
<dbReference type="InterPro" id="IPR035979">
    <property type="entry name" value="RBD_domain_sf"/>
</dbReference>
<sequence>MCHPAAGLLDMQRGRRLPTVRACFHRRLADAWDMLEQRACQPPMTGLGQVERLNHQERHTASQSYAKSLPHRPSTYSTAICYPTRIDRCAMGDEEQPDATEEGGNDGKAESGKAESEQPQEEDGVKLQEAKPDGKEDVVEVVDDEEADRDQRKKARTEATATNGDAKEAEPGDSKFLVARHLPESAKHRDWFDKFGSTGKVQHVSFFGRGGDPLSAVLEAASPAEAAALVKELNGLDVDGATVDAKLIDQEERSRLLRDRQARSGDRHGRYPDRGPRGPRGAPDRGHRRSRSRRGGGGGGGGGDRRRMDAGRPALTLRGRGGRSLSGRRRGGYGDRPGGDRGRERRGGRGPPPRDRDRDRGGDRGGGGGGGYRLAERRRGDREWEDRRGEGRRRRRHGFSRRPERGDRRRPRGRPDDERRSRPRSVEDPRGRRRRVRGRPRSDSRDEERPEAEPQKRRRVEKVEEPKNDASESECSEDSESSSGEKR</sequence>
<dbReference type="AlphaFoldDB" id="A0A812QMS1"/>
<feature type="compositionally biased region" description="Basic and acidic residues" evidence="1">
    <location>
        <begin position="337"/>
        <end position="363"/>
    </location>
</feature>
<feature type="region of interest" description="Disordered" evidence="1">
    <location>
        <begin position="57"/>
        <end position="76"/>
    </location>
</feature>
<dbReference type="OrthoDB" id="448830at2759"/>
<protein>
    <recommendedName>
        <fullName evidence="4">RRM domain-containing protein</fullName>
    </recommendedName>
</protein>
<evidence type="ECO:0000313" key="2">
    <source>
        <dbReference type="EMBL" id="CAE7394546.1"/>
    </source>
</evidence>
<name>A0A812QMS1_9DINO</name>
<feature type="compositionally biased region" description="Acidic residues" evidence="1">
    <location>
        <begin position="95"/>
        <end position="104"/>
    </location>
</feature>
<organism evidence="2 3">
    <name type="scientific">Symbiodinium natans</name>
    <dbReference type="NCBI Taxonomy" id="878477"/>
    <lineage>
        <taxon>Eukaryota</taxon>
        <taxon>Sar</taxon>
        <taxon>Alveolata</taxon>
        <taxon>Dinophyceae</taxon>
        <taxon>Suessiales</taxon>
        <taxon>Symbiodiniaceae</taxon>
        <taxon>Symbiodinium</taxon>
    </lineage>
</organism>
<feature type="compositionally biased region" description="Basic and acidic residues" evidence="1">
    <location>
        <begin position="374"/>
        <end position="389"/>
    </location>
</feature>
<feature type="compositionally biased region" description="Basic and acidic residues" evidence="1">
    <location>
        <begin position="105"/>
        <end position="116"/>
    </location>
</feature>
<evidence type="ECO:0000313" key="3">
    <source>
        <dbReference type="Proteomes" id="UP000604046"/>
    </source>
</evidence>
<feature type="compositionally biased region" description="Acidic residues" evidence="1">
    <location>
        <begin position="471"/>
        <end position="480"/>
    </location>
</feature>
<feature type="compositionally biased region" description="Basic and acidic residues" evidence="1">
    <location>
        <begin position="249"/>
        <end position="276"/>
    </location>
</feature>
<feature type="compositionally biased region" description="Basic and acidic residues" evidence="1">
    <location>
        <begin position="440"/>
        <end position="470"/>
    </location>
</feature>
<comment type="caution">
    <text evidence="2">The sequence shown here is derived from an EMBL/GenBank/DDBJ whole genome shotgun (WGS) entry which is preliminary data.</text>
</comment>
<evidence type="ECO:0000256" key="1">
    <source>
        <dbReference type="SAM" id="MobiDB-lite"/>
    </source>
</evidence>
<dbReference type="EMBL" id="CAJNDS010002255">
    <property type="protein sequence ID" value="CAE7394546.1"/>
    <property type="molecule type" value="Genomic_DNA"/>
</dbReference>
<feature type="compositionally biased region" description="Basic residues" evidence="1">
    <location>
        <begin position="390"/>
        <end position="400"/>
    </location>
</feature>
<dbReference type="Proteomes" id="UP000604046">
    <property type="component" value="Unassembled WGS sequence"/>
</dbReference>
<feature type="region of interest" description="Disordered" evidence="1">
    <location>
        <begin position="95"/>
        <end position="175"/>
    </location>
</feature>
<feature type="compositionally biased region" description="Basic and acidic residues" evidence="1">
    <location>
        <begin position="401"/>
        <end position="430"/>
    </location>
</feature>
<keyword evidence="3" id="KW-1185">Reference proteome</keyword>
<feature type="region of interest" description="Disordered" evidence="1">
    <location>
        <begin position="249"/>
        <end position="487"/>
    </location>
</feature>
<feature type="compositionally biased region" description="Acidic residues" evidence="1">
    <location>
        <begin position="139"/>
        <end position="148"/>
    </location>
</feature>
<accession>A0A812QMS1</accession>
<proteinExistence type="predicted"/>
<evidence type="ECO:0008006" key="4">
    <source>
        <dbReference type="Google" id="ProtNLM"/>
    </source>
</evidence>
<dbReference type="GO" id="GO:0003676">
    <property type="term" value="F:nucleic acid binding"/>
    <property type="evidence" value="ECO:0007669"/>
    <property type="project" value="InterPro"/>
</dbReference>